<evidence type="ECO:0000256" key="2">
    <source>
        <dbReference type="ARBA" id="ARBA00004286"/>
    </source>
</evidence>
<dbReference type="OrthoDB" id="8193282at2759"/>
<dbReference type="GO" id="GO:0000724">
    <property type="term" value="P:double-strand break repair via homologous recombination"/>
    <property type="evidence" value="ECO:0007669"/>
    <property type="project" value="InterPro"/>
</dbReference>
<comment type="function">
    <text evidence="11">Component of the MMS22L-TONSL complex, a complex that promotes homologous recombination-mediated repair of double-strand breaks (DSBs) at stalled or collapsed replication forks. The MMS22L-TONSL complex is required to maintain genome integrity during DNA replication. It mediates the assembly of RAD51 filaments on single-stranded DNA (ssDNA): the MMS22L-TONSL complex is recruited to DSBs following histone replacement by histone chaperones and eviction of the replication protein A complex (RPA/RP-A) from DSBs. Following recruitment to DSBs, the TONSL-MMS22L complex promotes recruitment of RAD51 filaments and subsequent homologous recombination. Within the complex, MMS22L acts by binding ssDNA.</text>
</comment>
<evidence type="ECO:0000256" key="11">
    <source>
        <dbReference type="ARBA" id="ARBA00045147"/>
    </source>
</evidence>
<dbReference type="EMBL" id="JAFDVH010000010">
    <property type="protein sequence ID" value="KAG7469935.1"/>
    <property type="molecule type" value="Genomic_DNA"/>
</dbReference>
<keyword evidence="8" id="KW-0234">DNA repair</keyword>
<evidence type="ECO:0000313" key="15">
    <source>
        <dbReference type="EMBL" id="KAG7469935.1"/>
    </source>
</evidence>
<evidence type="ECO:0000259" key="13">
    <source>
        <dbReference type="Pfam" id="PF14910"/>
    </source>
</evidence>
<evidence type="ECO:0000256" key="8">
    <source>
        <dbReference type="ARBA" id="ARBA00023204"/>
    </source>
</evidence>
<evidence type="ECO:0000259" key="14">
    <source>
        <dbReference type="Pfam" id="PF14911"/>
    </source>
</evidence>
<evidence type="ECO:0000256" key="6">
    <source>
        <dbReference type="ARBA" id="ARBA00022763"/>
    </source>
</evidence>
<comment type="similarity">
    <text evidence="3">Belongs to the MMS22 family. MMS22L subfamily.</text>
</comment>
<organism evidence="15 16">
    <name type="scientific">Megalops atlanticus</name>
    <name type="common">Tarpon</name>
    <name type="synonym">Clupea gigantea</name>
    <dbReference type="NCBI Taxonomy" id="7932"/>
    <lineage>
        <taxon>Eukaryota</taxon>
        <taxon>Metazoa</taxon>
        <taxon>Chordata</taxon>
        <taxon>Craniata</taxon>
        <taxon>Vertebrata</taxon>
        <taxon>Euteleostomi</taxon>
        <taxon>Actinopterygii</taxon>
        <taxon>Neopterygii</taxon>
        <taxon>Teleostei</taxon>
        <taxon>Elopiformes</taxon>
        <taxon>Megalopidae</taxon>
        <taxon>Megalops</taxon>
    </lineage>
</organism>
<dbReference type="GO" id="GO:0031297">
    <property type="term" value="P:replication fork processing"/>
    <property type="evidence" value="ECO:0007669"/>
    <property type="project" value="InterPro"/>
</dbReference>
<evidence type="ECO:0000256" key="4">
    <source>
        <dbReference type="ARBA" id="ARBA00021061"/>
    </source>
</evidence>
<dbReference type="Pfam" id="PF14910">
    <property type="entry name" value="MMS22L_N"/>
    <property type="match status" value="1"/>
</dbReference>
<protein>
    <recommendedName>
        <fullName evidence="4">Protein MMS22-like</fullName>
    </recommendedName>
    <alternativeName>
        <fullName evidence="10">Methyl methanesulfonate-sensitivity protein 22-like</fullName>
    </alternativeName>
</protein>
<feature type="region of interest" description="Disordered" evidence="12">
    <location>
        <begin position="1"/>
        <end position="27"/>
    </location>
</feature>
<evidence type="ECO:0000256" key="12">
    <source>
        <dbReference type="SAM" id="MobiDB-lite"/>
    </source>
</evidence>
<reference evidence="15" key="1">
    <citation type="submission" date="2021-01" db="EMBL/GenBank/DDBJ databases">
        <authorList>
            <person name="Zahm M."/>
            <person name="Roques C."/>
            <person name="Cabau C."/>
            <person name="Klopp C."/>
            <person name="Donnadieu C."/>
            <person name="Jouanno E."/>
            <person name="Lampietro C."/>
            <person name="Louis A."/>
            <person name="Herpin A."/>
            <person name="Echchiki A."/>
            <person name="Berthelot C."/>
            <person name="Parey E."/>
            <person name="Roest-Crollius H."/>
            <person name="Braasch I."/>
            <person name="Postlethwait J."/>
            <person name="Bobe J."/>
            <person name="Montfort J."/>
            <person name="Bouchez O."/>
            <person name="Begum T."/>
            <person name="Mejri S."/>
            <person name="Adams A."/>
            <person name="Chen W.-J."/>
            <person name="Guiguen Y."/>
        </authorList>
    </citation>
    <scope>NUCLEOTIDE SEQUENCE</scope>
    <source>
        <strain evidence="15">YG-15Mar2019-1</strain>
        <tissue evidence="15">Brain</tissue>
    </source>
</reference>
<evidence type="ECO:0000256" key="1">
    <source>
        <dbReference type="ARBA" id="ARBA00004123"/>
    </source>
</evidence>
<feature type="domain" description="MMS22-like C-terminal" evidence="14">
    <location>
        <begin position="859"/>
        <end position="1233"/>
    </location>
</feature>
<keyword evidence="7" id="KW-0156">Chromatin regulator</keyword>
<dbReference type="InterPro" id="IPR042320">
    <property type="entry name" value="MMS22-like"/>
</dbReference>
<evidence type="ECO:0000256" key="3">
    <source>
        <dbReference type="ARBA" id="ARBA00006585"/>
    </source>
</evidence>
<dbReference type="PANTHER" id="PTHR28547:SF1">
    <property type="entry name" value="PROTEIN MMS22-LIKE"/>
    <property type="match status" value="1"/>
</dbReference>
<dbReference type="InterPro" id="IPR029425">
    <property type="entry name" value="MMS22L_N"/>
</dbReference>
<evidence type="ECO:0000313" key="16">
    <source>
        <dbReference type="Proteomes" id="UP001046870"/>
    </source>
</evidence>
<dbReference type="Proteomes" id="UP001046870">
    <property type="component" value="Chromosome 10"/>
</dbReference>
<sequence length="1247" mass="138219">MEDDFSQSLTPPVSPFEAESQYDPSSARPPCFSCVFEPGRDESKTFSSDGYIVRGALKRLMLRLDPAPGDYETDTVEIFGFPWVTETALVESTKLLFSLFKQKILRLETLVQNSSHDFAQASSLHYEAEDLRRQCAQFLQYVKVFTFRYMEPPRGIPLEEAVTHPYEDLEAQLPSVLLEELFGVTLLIGRLRDLPANVQSSFTIHHQGKLFPPAWHLLHLHLDCHWSLLEILHLLGEKMQGQVVYAHQFVNLTGENLTSASLFEEHLSSLLCDLIGLAINKYSKVRPTEALTTHHYHCVCTKELWVLIRHLLEHRNRVLHAQSFWSYVNTLLRSLLKGEPAGELQVTLPSHCRDTLGFTWWLVTHLAELSQYSRNGTLQTEKVEDNWSFVLELLKLTCSPQGGVQEEQVRMHVHCCLSLCLLWDSNVNAVTALWEYYCKNLNASFAVPWLGVTGLGTVSRTPLALLEKARACCSLEPRSPGALRSSGHAQLYRSATSFQIFLRILALHLSQDSVDGAPWRQIKGRVYSKFHQRRMKELSEGGLSNFLLLFLVLTRAGDLEDAAARACELLALLSPPPPPPALRALVWRGRLALLLLFLERGLDVAAPAERLAADFAQAAREFYLKTTEPSRKLALWGLLDSYLEGVQEAFETSAFLHLSEERLLNEGFRLLLPACRQSELSSALGFLQTILAQLQRVHQRCAQPCHSAAPCPPPSVAKERHLAVAGALWANFFPFLRDLRQSQTPPPQLADAAAGFTLLALEMPGSAPQEPHSVLSIMQCFAWDDMLHPLLVTRYLVHLLQNSALVSSVSTAGSGSGSGSGSAQALCVQAWVRCILQQHVHKNADGSDSKTAKALSDLLAELTRLVFQLPEVESLLQGAGLQPGARGQEPAPALATFIKAVGRTYARLEGLAERSAMVSRALEYVGDVVKHIKPYLVNKGPQEGLQLAYWAIGYLLKQWSPLLATSKAQQLLFRIVDKLLLPHALFQQDKGLPPQILSAVKESLPLYLQGLSAAAGVSQTQGAYLKQQLHSVISHYLGRFLPATPSTAAVANHPILLAACEATPSPQGLALRRAILQVLSESFLQFKGHAPPPRLALVLSFLMELLRRTRDSNPELLTLPLPQLLRCLMLVNEPQVRKLSTDSLQLVVERCAAATDGPCDQVSAALKCFVEQNAGVYDQQVYSVLETVAILDPPVVSTLIPVLSLNLRNTENKRGLGKNTTLRNAYRKLLSHLGEAGQAELISLEQD</sequence>
<dbReference type="GO" id="GO:0043596">
    <property type="term" value="C:nuclear replication fork"/>
    <property type="evidence" value="ECO:0007669"/>
    <property type="project" value="TreeGrafter"/>
</dbReference>
<comment type="caution">
    <text evidence="15">The sequence shown here is derived from an EMBL/GenBank/DDBJ whole genome shotgun (WGS) entry which is preliminary data.</text>
</comment>
<accession>A0A9D3PYJ5</accession>
<dbReference type="InterPro" id="IPR016024">
    <property type="entry name" value="ARM-type_fold"/>
</dbReference>
<dbReference type="Pfam" id="PF14911">
    <property type="entry name" value="MMS22L_C"/>
    <property type="match status" value="1"/>
</dbReference>
<keyword evidence="16" id="KW-1185">Reference proteome</keyword>
<proteinExistence type="inferred from homology"/>
<dbReference type="InterPro" id="IPR029424">
    <property type="entry name" value="MMS22L_C"/>
</dbReference>
<dbReference type="SUPFAM" id="SSF48371">
    <property type="entry name" value="ARM repeat"/>
    <property type="match status" value="1"/>
</dbReference>
<dbReference type="AlphaFoldDB" id="A0A9D3PYJ5"/>
<feature type="domain" description="Protein MMS22-like N-terminal" evidence="13">
    <location>
        <begin position="29"/>
        <end position="741"/>
    </location>
</feature>
<comment type="subcellular location">
    <subcellularLocation>
        <location evidence="2">Chromosome</location>
    </subcellularLocation>
    <subcellularLocation>
        <location evidence="1">Nucleus</location>
    </subcellularLocation>
</comment>
<evidence type="ECO:0000256" key="10">
    <source>
        <dbReference type="ARBA" id="ARBA00033326"/>
    </source>
</evidence>
<evidence type="ECO:0000256" key="5">
    <source>
        <dbReference type="ARBA" id="ARBA00022454"/>
    </source>
</evidence>
<feature type="compositionally biased region" description="Polar residues" evidence="12">
    <location>
        <begin position="1"/>
        <end position="11"/>
    </location>
</feature>
<evidence type="ECO:0000256" key="7">
    <source>
        <dbReference type="ARBA" id="ARBA00022853"/>
    </source>
</evidence>
<evidence type="ECO:0000256" key="9">
    <source>
        <dbReference type="ARBA" id="ARBA00023242"/>
    </source>
</evidence>
<dbReference type="PANTHER" id="PTHR28547">
    <property type="entry name" value="PROTEIN MMS22-LIKE"/>
    <property type="match status" value="1"/>
</dbReference>
<keyword evidence="5" id="KW-0158">Chromosome</keyword>
<gene>
    <name evidence="15" type="ORF">MATL_G00134130</name>
</gene>
<keyword evidence="6" id="KW-0227">DNA damage</keyword>
<keyword evidence="9" id="KW-0539">Nucleus</keyword>
<name>A0A9D3PYJ5_MEGAT</name>
<dbReference type="GO" id="GO:0006325">
    <property type="term" value="P:chromatin organization"/>
    <property type="evidence" value="ECO:0007669"/>
    <property type="project" value="UniProtKB-KW"/>
</dbReference>